<dbReference type="CDD" id="cd03794">
    <property type="entry name" value="GT4_WbuB-like"/>
    <property type="match status" value="1"/>
</dbReference>
<accession>A0A6N3HJY8</accession>
<organism evidence="3">
    <name type="scientific">Eubacterium limosum</name>
    <dbReference type="NCBI Taxonomy" id="1736"/>
    <lineage>
        <taxon>Bacteria</taxon>
        <taxon>Bacillati</taxon>
        <taxon>Bacillota</taxon>
        <taxon>Clostridia</taxon>
        <taxon>Eubacteriales</taxon>
        <taxon>Eubacteriaceae</taxon>
        <taxon>Eubacterium</taxon>
    </lineage>
</organism>
<dbReference type="PANTHER" id="PTHR45947:SF3">
    <property type="entry name" value="SULFOQUINOVOSYL TRANSFERASE SQD2"/>
    <property type="match status" value="1"/>
</dbReference>
<name>A0A6N3HJY8_EUBLI</name>
<feature type="domain" description="Glycosyltransferase subfamily 4-like N-terminal" evidence="2">
    <location>
        <begin position="24"/>
        <end position="209"/>
    </location>
</feature>
<gene>
    <name evidence="3" type="ORF">ELLFYP34_01282</name>
</gene>
<dbReference type="AlphaFoldDB" id="A0A6N3HJY8"/>
<reference evidence="3" key="1">
    <citation type="submission" date="2019-11" db="EMBL/GenBank/DDBJ databases">
        <authorList>
            <person name="Feng L."/>
        </authorList>
    </citation>
    <scope>NUCLEOTIDE SEQUENCE</scope>
    <source>
        <strain evidence="3">ElimosumLFYP34</strain>
    </source>
</reference>
<evidence type="ECO:0000313" key="3">
    <source>
        <dbReference type="EMBL" id="VYU76089.1"/>
    </source>
</evidence>
<feature type="domain" description="Glycosyl transferase family 1" evidence="1">
    <location>
        <begin position="226"/>
        <end position="387"/>
    </location>
</feature>
<dbReference type="EMBL" id="CACRTR010000023">
    <property type="protein sequence ID" value="VYU76089.1"/>
    <property type="molecule type" value="Genomic_DNA"/>
</dbReference>
<dbReference type="InterPro" id="IPR001296">
    <property type="entry name" value="Glyco_trans_1"/>
</dbReference>
<evidence type="ECO:0000259" key="1">
    <source>
        <dbReference type="Pfam" id="PF00534"/>
    </source>
</evidence>
<dbReference type="Pfam" id="PF13439">
    <property type="entry name" value="Glyco_transf_4"/>
    <property type="match status" value="1"/>
</dbReference>
<sequence>MKNIWIFNHYAGPPSICTGLRHFNFAKYLKQAGYKVTIFASSAQHNSSINLIKDDKKYIKYIEEDIPFVYIKTRQYKGNGKERIKNMVDYYKGVSKIADNFEKPDVIIGSSVHPLACLAAIKLSKKYQCKNIVEIRDLWPKTFVSLGMLSKDSFLVKLMYTGEKWLYKKAQNIVFTMEGGKDYVIDQGWSNSINLDKIYYINNGVDLEEFKTNIRECKIDDEDLDNKKIFKVIYAGSIRQANGLDRLIKVAEILKDEEHLLFLIYGDGPDKRYLEEYCYKNNINNVKFKGKIEKKYIPYVLSQSNLNILNYIKTDIFRYGTSQNKFFEYLASGKPICASLTHKYCVITKYKCGIAKDFNTINEYAEAILEIKNLSSQEYQKLCRNAQRAAEEYDFKNLTNKLIRVIEGEE</sequence>
<dbReference type="PANTHER" id="PTHR45947">
    <property type="entry name" value="SULFOQUINOVOSYL TRANSFERASE SQD2"/>
    <property type="match status" value="1"/>
</dbReference>
<evidence type="ECO:0000259" key="2">
    <source>
        <dbReference type="Pfam" id="PF13439"/>
    </source>
</evidence>
<dbReference type="GO" id="GO:0016758">
    <property type="term" value="F:hexosyltransferase activity"/>
    <property type="evidence" value="ECO:0007669"/>
    <property type="project" value="TreeGrafter"/>
</dbReference>
<dbReference type="Pfam" id="PF00534">
    <property type="entry name" value="Glycos_transf_1"/>
    <property type="match status" value="1"/>
</dbReference>
<protein>
    <submittedName>
        <fullName evidence="3">Putative glycosyl transferase</fullName>
    </submittedName>
</protein>
<dbReference type="InterPro" id="IPR050194">
    <property type="entry name" value="Glycosyltransferase_grp1"/>
</dbReference>
<proteinExistence type="predicted"/>
<keyword evidence="3" id="KW-0808">Transferase</keyword>
<dbReference type="SUPFAM" id="SSF53756">
    <property type="entry name" value="UDP-Glycosyltransferase/glycogen phosphorylase"/>
    <property type="match status" value="1"/>
</dbReference>
<dbReference type="Gene3D" id="3.40.50.2000">
    <property type="entry name" value="Glycogen Phosphorylase B"/>
    <property type="match status" value="2"/>
</dbReference>
<dbReference type="InterPro" id="IPR028098">
    <property type="entry name" value="Glyco_trans_4-like_N"/>
</dbReference>